<dbReference type="FunFam" id="1.20.1560.10:FF:000003">
    <property type="entry name" value="ABC transporter C family member 10"/>
    <property type="match status" value="1"/>
</dbReference>
<evidence type="ECO:0000256" key="10">
    <source>
        <dbReference type="SAM" id="Phobius"/>
    </source>
</evidence>
<feature type="region of interest" description="Disordered" evidence="9">
    <location>
        <begin position="856"/>
        <end position="897"/>
    </location>
</feature>
<comment type="caution">
    <text evidence="13">The sequence shown here is derived from an EMBL/GenBank/DDBJ whole genome shotgun (WGS) entry which is preliminary data.</text>
</comment>
<evidence type="ECO:0008006" key="15">
    <source>
        <dbReference type="Google" id="ProtNLM"/>
    </source>
</evidence>
<dbReference type="Pfam" id="PF00664">
    <property type="entry name" value="ABC_membrane"/>
    <property type="match status" value="2"/>
</dbReference>
<dbReference type="CDD" id="cd18579">
    <property type="entry name" value="ABC_6TM_ABCC_D1"/>
    <property type="match status" value="1"/>
</dbReference>
<feature type="transmembrane region" description="Helical" evidence="10">
    <location>
        <begin position="64"/>
        <end position="89"/>
    </location>
</feature>
<dbReference type="PANTHER" id="PTHR24223">
    <property type="entry name" value="ATP-BINDING CASSETTE SUB-FAMILY C"/>
    <property type="match status" value="1"/>
</dbReference>
<dbReference type="SUPFAM" id="SSF90123">
    <property type="entry name" value="ABC transporter transmembrane region"/>
    <property type="match status" value="2"/>
</dbReference>
<dbReference type="GO" id="GO:0005524">
    <property type="term" value="F:ATP binding"/>
    <property type="evidence" value="ECO:0007669"/>
    <property type="project" value="UniProtKB-KW"/>
</dbReference>
<feature type="transmembrane region" description="Helical" evidence="10">
    <location>
        <begin position="1059"/>
        <end position="1077"/>
    </location>
</feature>
<feature type="domain" description="ABC transmembrane type-1" evidence="12">
    <location>
        <begin position="302"/>
        <end position="582"/>
    </location>
</feature>
<evidence type="ECO:0000259" key="11">
    <source>
        <dbReference type="PROSITE" id="PS50893"/>
    </source>
</evidence>
<evidence type="ECO:0000313" key="13">
    <source>
        <dbReference type="EMBL" id="KAG6521772.1"/>
    </source>
</evidence>
<feature type="transmembrane region" description="Helical" evidence="10">
    <location>
        <begin position="131"/>
        <end position="155"/>
    </location>
</feature>
<feature type="transmembrane region" description="Helical" evidence="10">
    <location>
        <begin position="95"/>
        <end position="119"/>
    </location>
</feature>
<dbReference type="CDD" id="cd03250">
    <property type="entry name" value="ABCC_MRP_domain1"/>
    <property type="match status" value="1"/>
</dbReference>
<evidence type="ECO:0000256" key="3">
    <source>
        <dbReference type="ARBA" id="ARBA00022448"/>
    </source>
</evidence>
<dbReference type="GO" id="GO:0016020">
    <property type="term" value="C:membrane"/>
    <property type="evidence" value="ECO:0007669"/>
    <property type="project" value="UniProtKB-SubCell"/>
</dbReference>
<evidence type="ECO:0000256" key="7">
    <source>
        <dbReference type="ARBA" id="ARBA00022989"/>
    </source>
</evidence>
<evidence type="ECO:0000256" key="8">
    <source>
        <dbReference type="ARBA" id="ARBA00023136"/>
    </source>
</evidence>
<evidence type="ECO:0000256" key="5">
    <source>
        <dbReference type="ARBA" id="ARBA00022741"/>
    </source>
</evidence>
<dbReference type="GO" id="GO:0140359">
    <property type="term" value="F:ABC-type transporter activity"/>
    <property type="evidence" value="ECO:0007669"/>
    <property type="project" value="InterPro"/>
</dbReference>
<proteinExistence type="inferred from homology"/>
<comment type="similarity">
    <text evidence="2">Belongs to the ABC transporter superfamily. ABCC family. Conjugate transporter (TC 3.A.1.208) subfamily.</text>
</comment>
<keyword evidence="6" id="KW-0067">ATP-binding</keyword>
<evidence type="ECO:0000259" key="12">
    <source>
        <dbReference type="PROSITE" id="PS50929"/>
    </source>
</evidence>
<evidence type="ECO:0000313" key="14">
    <source>
        <dbReference type="Proteomes" id="UP000734854"/>
    </source>
</evidence>
<dbReference type="SMART" id="SM00382">
    <property type="entry name" value="AAA"/>
    <property type="match status" value="1"/>
</dbReference>
<keyword evidence="3" id="KW-0813">Transport</keyword>
<dbReference type="InterPro" id="IPR044746">
    <property type="entry name" value="ABCC_6TM_D1"/>
</dbReference>
<sequence length="1136" mass="127353">MDFFLEETTGMPSSFPGNHLLIFHGISALSHLCFLLGLSVVWYLGHFMSSRDSERQLEASGFLFYRLSIFTSMSLGLLHLPLSVLIYLWYRHDYILFTIEASLTIRSLAWFAATAYLLVEFGISNEERFPTFLRIWWGLFLPMSCSCLVVDMLYLKRHEAIRAYQLVFDSSSIIAGLILNYSGFFGQRVWRTNHGEPLLDGSNRNRSSTEIGSGHSANSLFENASILSILSFSWIGPLLSVGHKKTLELNDIPQLASNDSVHTVFPIFKSILQSYARATAHCRITSFMLVKALILTVWAQYLLVIFYALLSSVASFVGPYLLDYLVRYLSSDHKLANQGYIMVMTFIMSKIVESLCDRHFYFRILQMRIRVRSSLVALIYQKGLMLSSHSRQSVTSGEILTYMSTDASRVGDLSWFILDLLSVPVQIFLSLLILYPRIGGASLVSLMATFLVMLLNIPLTKCEQNYTEKLMKSKDNRIKATTEILKNMRILKLQAWEMKFLSKVMELRKTETKWLWKYACTSAAATFLFSCSSIFVAVVAFGTCMLMGIPLETGKVLSALATFRLLQDPIFSLPDVISGLVQTKVSADRISTFLNLEDLQHVVQKLPRDSCELSIEVSNGNFAWDPSSQNLTLKEVNLQVLKGRKVAVCGSVGSGKTSLLHCILGEVPKISGDVKLYGTTSYVSQSPWILSGSIQDNILFGKQMDNVIKYERVLEACSLKKDLEIMPLGDQTIIGERGINLSGGQKQRVQIARALYHEADIYLFDDPFSAVDAHTASHLFKECLLGLLSSKTVVYVTHQVEFLPSADLILVIRDGRVAEAGTYTELVDSGTEFMQLVNAHNHALVSNDLLDLDPQASSNSTQVGHSDSMVPKEKESVCEETNSTSNEDSKKGQLVQEEEREKGKVGFQVYWRYITMAYKGTLVPFIILSLIFYQVLEICGNYWMALEVPLSDDTEPRVSGSTLISVYVALAVGSSACILVRTMLTMTAGLKTATLLFNSMHTCIFRAPISFFDSTPTGRILSRVSSEQGGVDIQIPFLFSSFAFLIIRCLGTITVMSQVAWPVFIVFIPVFFTSFWYQVNVLKHFYSNNAIFHKSISLPRYYLDLCSFPSGDENSEVGKWCTVMSGDDCTMLECTL</sequence>
<dbReference type="Proteomes" id="UP000734854">
    <property type="component" value="Unassembled WGS sequence"/>
</dbReference>
<evidence type="ECO:0000256" key="9">
    <source>
        <dbReference type="SAM" id="MobiDB-lite"/>
    </source>
</evidence>
<dbReference type="PROSITE" id="PS50893">
    <property type="entry name" value="ABC_TRANSPORTER_2"/>
    <property type="match status" value="1"/>
</dbReference>
<dbReference type="AlphaFoldDB" id="A0A8J5LBA7"/>
<feature type="transmembrane region" description="Helical" evidence="10">
    <location>
        <begin position="338"/>
        <end position="356"/>
    </location>
</feature>
<organism evidence="13 14">
    <name type="scientific">Zingiber officinale</name>
    <name type="common">Ginger</name>
    <name type="synonym">Amomum zingiber</name>
    <dbReference type="NCBI Taxonomy" id="94328"/>
    <lineage>
        <taxon>Eukaryota</taxon>
        <taxon>Viridiplantae</taxon>
        <taxon>Streptophyta</taxon>
        <taxon>Embryophyta</taxon>
        <taxon>Tracheophyta</taxon>
        <taxon>Spermatophyta</taxon>
        <taxon>Magnoliopsida</taxon>
        <taxon>Liliopsida</taxon>
        <taxon>Zingiberales</taxon>
        <taxon>Zingiberaceae</taxon>
        <taxon>Zingiber</taxon>
    </lineage>
</organism>
<dbReference type="InterPro" id="IPR050173">
    <property type="entry name" value="ABC_transporter_C-like"/>
</dbReference>
<feature type="domain" description="ABC transporter" evidence="11">
    <location>
        <begin position="615"/>
        <end position="839"/>
    </location>
</feature>
<dbReference type="Gene3D" id="1.20.1560.10">
    <property type="entry name" value="ABC transporter type 1, transmembrane domain"/>
    <property type="match status" value="2"/>
</dbReference>
<feature type="domain" description="ABC transmembrane type-1" evidence="12">
    <location>
        <begin position="925"/>
        <end position="1079"/>
    </location>
</feature>
<dbReference type="PROSITE" id="PS00211">
    <property type="entry name" value="ABC_TRANSPORTER_1"/>
    <property type="match status" value="1"/>
</dbReference>
<feature type="transmembrane region" description="Helical" evidence="10">
    <location>
        <begin position="441"/>
        <end position="459"/>
    </location>
</feature>
<dbReference type="GO" id="GO:0016887">
    <property type="term" value="F:ATP hydrolysis activity"/>
    <property type="evidence" value="ECO:0007669"/>
    <property type="project" value="InterPro"/>
</dbReference>
<dbReference type="InterPro" id="IPR027417">
    <property type="entry name" value="P-loop_NTPase"/>
</dbReference>
<keyword evidence="5" id="KW-0547">Nucleotide-binding</keyword>
<evidence type="ECO:0000256" key="4">
    <source>
        <dbReference type="ARBA" id="ARBA00022692"/>
    </source>
</evidence>
<protein>
    <recommendedName>
        <fullName evidence="15">ABC transporter C family member 3</fullName>
    </recommendedName>
</protein>
<gene>
    <name evidence="13" type="ORF">ZIOFF_018898</name>
</gene>
<dbReference type="InterPro" id="IPR036640">
    <property type="entry name" value="ABC1_TM_sf"/>
</dbReference>
<dbReference type="Pfam" id="PF00005">
    <property type="entry name" value="ABC_tran"/>
    <property type="match status" value="1"/>
</dbReference>
<evidence type="ECO:0000256" key="1">
    <source>
        <dbReference type="ARBA" id="ARBA00004141"/>
    </source>
</evidence>
<evidence type="ECO:0000256" key="6">
    <source>
        <dbReference type="ARBA" id="ARBA00022840"/>
    </source>
</evidence>
<dbReference type="InterPro" id="IPR011527">
    <property type="entry name" value="ABC1_TM_dom"/>
</dbReference>
<dbReference type="InterPro" id="IPR003439">
    <property type="entry name" value="ABC_transporter-like_ATP-bd"/>
</dbReference>
<feature type="transmembrane region" description="Helical" evidence="10">
    <location>
        <begin position="20"/>
        <end position="44"/>
    </location>
</feature>
<dbReference type="Gene3D" id="3.40.50.300">
    <property type="entry name" value="P-loop containing nucleotide triphosphate hydrolases"/>
    <property type="match status" value="1"/>
</dbReference>
<feature type="transmembrane region" description="Helical" evidence="10">
    <location>
        <begin position="1033"/>
        <end position="1053"/>
    </location>
</feature>
<feature type="transmembrane region" description="Helical" evidence="10">
    <location>
        <begin position="413"/>
        <end position="435"/>
    </location>
</feature>
<reference evidence="13 14" key="1">
    <citation type="submission" date="2020-08" db="EMBL/GenBank/DDBJ databases">
        <title>Plant Genome Project.</title>
        <authorList>
            <person name="Zhang R.-G."/>
        </authorList>
    </citation>
    <scope>NUCLEOTIDE SEQUENCE [LARGE SCALE GENOMIC DNA]</scope>
    <source>
        <tissue evidence="13">Rhizome</tissue>
    </source>
</reference>
<feature type="transmembrane region" description="Helical" evidence="10">
    <location>
        <begin position="922"/>
        <end position="944"/>
    </location>
</feature>
<feature type="transmembrane region" description="Helical" evidence="10">
    <location>
        <begin position="515"/>
        <end position="541"/>
    </location>
</feature>
<feature type="transmembrane region" description="Helical" evidence="10">
    <location>
        <begin position="293"/>
        <end position="318"/>
    </location>
</feature>
<feature type="compositionally biased region" description="Polar residues" evidence="9">
    <location>
        <begin position="856"/>
        <end position="865"/>
    </location>
</feature>
<name>A0A8J5LBA7_ZINOF</name>
<accession>A0A8J5LBA7</accession>
<keyword evidence="14" id="KW-1185">Reference proteome</keyword>
<comment type="subcellular location">
    <subcellularLocation>
        <location evidence="1">Membrane</location>
        <topology evidence="1">Multi-pass membrane protein</topology>
    </subcellularLocation>
</comment>
<feature type="transmembrane region" description="Helical" evidence="10">
    <location>
        <begin position="964"/>
        <end position="984"/>
    </location>
</feature>
<dbReference type="InterPro" id="IPR003593">
    <property type="entry name" value="AAA+_ATPase"/>
</dbReference>
<dbReference type="PROSITE" id="PS50929">
    <property type="entry name" value="ABC_TM1F"/>
    <property type="match status" value="2"/>
</dbReference>
<dbReference type="PANTHER" id="PTHR24223:SF181">
    <property type="entry name" value="ABC TRANSPORTER C FAMILY MEMBER 3"/>
    <property type="match status" value="1"/>
</dbReference>
<feature type="compositionally biased region" description="Basic and acidic residues" evidence="9">
    <location>
        <begin position="887"/>
        <end position="897"/>
    </location>
</feature>
<keyword evidence="7 10" id="KW-1133">Transmembrane helix</keyword>
<dbReference type="EMBL" id="JACMSC010000005">
    <property type="protein sequence ID" value="KAG6521772.1"/>
    <property type="molecule type" value="Genomic_DNA"/>
</dbReference>
<keyword evidence="8 10" id="KW-0472">Membrane</keyword>
<dbReference type="FunFam" id="3.40.50.300:FF:000508">
    <property type="entry name" value="ABC transporter C family member 5"/>
    <property type="match status" value="1"/>
</dbReference>
<dbReference type="InterPro" id="IPR017871">
    <property type="entry name" value="ABC_transporter-like_CS"/>
</dbReference>
<keyword evidence="4 10" id="KW-0812">Transmembrane</keyword>
<evidence type="ECO:0000256" key="2">
    <source>
        <dbReference type="ARBA" id="ARBA00009726"/>
    </source>
</evidence>
<dbReference type="SUPFAM" id="SSF52540">
    <property type="entry name" value="P-loop containing nucleoside triphosphate hydrolases"/>
    <property type="match status" value="1"/>
</dbReference>